<name>A0A9Q3H3D4_9BASI</name>
<dbReference type="AlphaFoldDB" id="A0A9Q3H3D4"/>
<gene>
    <name evidence="2" type="ORF">O181_030103</name>
</gene>
<evidence type="ECO:0000313" key="2">
    <source>
        <dbReference type="EMBL" id="MBW0490388.1"/>
    </source>
</evidence>
<sequence>MAGVEIYTSSPLFHKERVTGNHHLYAFNPKISHACTLRVSLVNDEDENMSPTQNETNGKPRREDLMVHEKGTKSNSELTHPQMALAHSLLEQSEIRQKRNKYCKSLNVGKKSSQKDQQRWLKAFME</sequence>
<protein>
    <submittedName>
        <fullName evidence="2">Uncharacterized protein</fullName>
    </submittedName>
</protein>
<keyword evidence="3" id="KW-1185">Reference proteome</keyword>
<dbReference type="EMBL" id="AVOT02010559">
    <property type="protein sequence ID" value="MBW0490388.1"/>
    <property type="molecule type" value="Genomic_DNA"/>
</dbReference>
<comment type="caution">
    <text evidence="2">The sequence shown here is derived from an EMBL/GenBank/DDBJ whole genome shotgun (WGS) entry which is preliminary data.</text>
</comment>
<evidence type="ECO:0000256" key="1">
    <source>
        <dbReference type="SAM" id="MobiDB-lite"/>
    </source>
</evidence>
<reference evidence="2" key="1">
    <citation type="submission" date="2021-03" db="EMBL/GenBank/DDBJ databases">
        <title>Draft genome sequence of rust myrtle Austropuccinia psidii MF-1, a brazilian biotype.</title>
        <authorList>
            <person name="Quecine M.C."/>
            <person name="Pachon D.M.R."/>
            <person name="Bonatelli M.L."/>
            <person name="Correr F.H."/>
            <person name="Franceschini L.M."/>
            <person name="Leite T.F."/>
            <person name="Margarido G.R.A."/>
            <person name="Almeida C.A."/>
            <person name="Ferrarezi J.A."/>
            <person name="Labate C.A."/>
        </authorList>
    </citation>
    <scope>NUCLEOTIDE SEQUENCE</scope>
    <source>
        <strain evidence="2">MF-1</strain>
    </source>
</reference>
<dbReference type="Proteomes" id="UP000765509">
    <property type="component" value="Unassembled WGS sequence"/>
</dbReference>
<proteinExistence type="predicted"/>
<feature type="region of interest" description="Disordered" evidence="1">
    <location>
        <begin position="44"/>
        <end position="64"/>
    </location>
</feature>
<accession>A0A9Q3H3D4</accession>
<evidence type="ECO:0000313" key="3">
    <source>
        <dbReference type="Proteomes" id="UP000765509"/>
    </source>
</evidence>
<organism evidence="2 3">
    <name type="scientific">Austropuccinia psidii MF-1</name>
    <dbReference type="NCBI Taxonomy" id="1389203"/>
    <lineage>
        <taxon>Eukaryota</taxon>
        <taxon>Fungi</taxon>
        <taxon>Dikarya</taxon>
        <taxon>Basidiomycota</taxon>
        <taxon>Pucciniomycotina</taxon>
        <taxon>Pucciniomycetes</taxon>
        <taxon>Pucciniales</taxon>
        <taxon>Sphaerophragmiaceae</taxon>
        <taxon>Austropuccinia</taxon>
    </lineage>
</organism>